<keyword evidence="3" id="KW-1185">Reference proteome</keyword>
<dbReference type="STRING" id="582402.Hbal_0195"/>
<name>C6XL68_HIRBI</name>
<accession>C6XL68</accession>
<evidence type="ECO:0000313" key="2">
    <source>
        <dbReference type="EMBL" id="ACT57897.1"/>
    </source>
</evidence>
<dbReference type="EMBL" id="CP001678">
    <property type="protein sequence ID" value="ACT57897.1"/>
    <property type="molecule type" value="Genomic_DNA"/>
</dbReference>
<gene>
    <name evidence="2" type="ordered locus">Hbal_0195</name>
</gene>
<dbReference type="SUPFAM" id="SSF69322">
    <property type="entry name" value="Tricorn protease domain 2"/>
    <property type="match status" value="1"/>
</dbReference>
<dbReference type="RefSeq" id="WP_012778055.1">
    <property type="nucleotide sequence ID" value="NC_012982.1"/>
</dbReference>
<dbReference type="HOGENOM" id="CLU_308754_0_0_5"/>
<dbReference type="InterPro" id="IPR052918">
    <property type="entry name" value="Motility_Chemotaxis_Reg"/>
</dbReference>
<dbReference type="KEGG" id="hba:Hbal_0195"/>
<organism evidence="2 3">
    <name type="scientific">Hirschia baltica (strain ATCC 49814 / DSM 5838 / IFAM 1418)</name>
    <dbReference type="NCBI Taxonomy" id="582402"/>
    <lineage>
        <taxon>Bacteria</taxon>
        <taxon>Pseudomonadati</taxon>
        <taxon>Pseudomonadota</taxon>
        <taxon>Alphaproteobacteria</taxon>
        <taxon>Hyphomonadales</taxon>
        <taxon>Hyphomonadaceae</taxon>
        <taxon>Hirschia</taxon>
    </lineage>
</organism>
<dbReference type="Proteomes" id="UP000002745">
    <property type="component" value="Chromosome"/>
</dbReference>
<evidence type="ECO:0000256" key="1">
    <source>
        <dbReference type="SAM" id="MobiDB-lite"/>
    </source>
</evidence>
<dbReference type="AlphaFoldDB" id="C6XL68"/>
<dbReference type="PANTHER" id="PTHR35580">
    <property type="entry name" value="CELL SURFACE GLYCOPROTEIN (S-LAYER PROTEIN)-LIKE PROTEIN"/>
    <property type="match status" value="1"/>
</dbReference>
<proteinExistence type="predicted"/>
<evidence type="ECO:0008006" key="4">
    <source>
        <dbReference type="Google" id="ProtNLM"/>
    </source>
</evidence>
<protein>
    <recommendedName>
        <fullName evidence="4">Regulatory protein FlaEY</fullName>
    </recommendedName>
</protein>
<feature type="region of interest" description="Disordered" evidence="1">
    <location>
        <begin position="37"/>
        <end position="58"/>
    </location>
</feature>
<evidence type="ECO:0000313" key="3">
    <source>
        <dbReference type="Proteomes" id="UP000002745"/>
    </source>
</evidence>
<dbReference type="eggNOG" id="COG1520">
    <property type="taxonomic scope" value="Bacteria"/>
</dbReference>
<sequence length="935" mass="98331">MVVNVDFSLVGAYMNARINERLVGTSFQASNVQQKPSAQATEELAAGTPPWKETQETQTDDDILSDAFAALKSGNFISASDRKDAAEATDDSTKLFIAYEALESMKTIAQAIEKGLLNDSYLELAEKRLNEGIAEISSFLGSSDFESVTLLASAKLDKTTSEVSIARVAYDYTTNIVHSGAKDDPVEAWAGIDGFNIDLKRVNTSDTLTIDLTGLPDSERTLENVTDLINQQIEAVGASTRFYPQQIGEQNDYGVYEGDDWGMKIAGTQGEKLTFSALSSEPALFMVGGSGREGNDYTLTAQISKWTDLSGTQPTRAATNLLAADATVTTEAADEDSIDLTEHNDSQFIATQTGPDGSIYALVNVENDLNGQKILSDNDLALVKYDSTGRELWSRVVGNSAEITGTDLAVAPDGRVAIAGSTTDKLDAGAFGGGTDGFVIMYSSEGLETSTYQEATRYEDKITSIAFDAAGALYVGGSTTGNIDGNGNAGGTDAYVEKLDILGNRMWINQFGTTGEDTVTAITISDDGTPIVATKSGNETTIQSVSDAEFTANDWSYNIGKANVTTMDFDNDGLYLGGSTLFPERTGSAFTGAAADNYDAFAIKLNVTDTGSGMSVNEDWYQAFGGAGEQGISKIIAHEGSVFLAGTASGSFGSQAIEDGSKQAVVASIDATTGAENWVSNLAGRGGNANATGLTIAVNGSSDLDAFGLPNGLLTTGGTAYVSDSSAARVGDYFTLVVDGEKTVITLEKEDTYRALTFKLNAALGADGSAQARRSSTGDQSLSIKPAEEVVIELIPGEEGSDLLKAIGMTSGFLYDEPSLLDKDTSSDAPPLISLELAQSISLTSTSTSRYDVDEDGKLTEVEKPVTKILSMFDVALAGIRTAYRHAIDDPTLQIDTTSKGKSTQASAYQIAQQANLQAGLDRLSAGSSSSSIYA</sequence>
<reference evidence="3" key="1">
    <citation type="journal article" date="2011" name="J. Bacteriol.">
        <title>Genome sequences of eight morphologically diverse alphaproteobacteria.</title>
        <authorList>
            <consortium name="US DOE Joint Genome Institute"/>
            <person name="Brown P.J."/>
            <person name="Kysela D.T."/>
            <person name="Buechlein A."/>
            <person name="Hemmerich C."/>
            <person name="Brun Y.V."/>
        </authorList>
    </citation>
    <scope>NUCLEOTIDE SEQUENCE [LARGE SCALE GENOMIC DNA]</scope>
    <source>
        <strain evidence="3">ATCC 49814 / DSM 5838 / IFAM 1418</strain>
    </source>
</reference>
<dbReference type="PANTHER" id="PTHR35580:SF1">
    <property type="entry name" value="PHYTASE-LIKE DOMAIN-CONTAINING PROTEIN"/>
    <property type="match status" value="1"/>
</dbReference>